<feature type="chain" id="PRO_5024363427" evidence="1">
    <location>
        <begin position="24"/>
        <end position="381"/>
    </location>
</feature>
<proteinExistence type="predicted"/>
<dbReference type="RefSeq" id="WP_155337987.1">
    <property type="nucleotide sequence ID" value="NZ_BAAABN010000074.1"/>
</dbReference>
<accession>A0A5M3W5A4</accession>
<evidence type="ECO:0000256" key="1">
    <source>
        <dbReference type="SAM" id="SignalP"/>
    </source>
</evidence>
<keyword evidence="1" id="KW-0732">Signal</keyword>
<dbReference type="Gene3D" id="3.40.190.10">
    <property type="entry name" value="Periplasmic binding protein-like II"/>
    <property type="match status" value="2"/>
</dbReference>
<keyword evidence="3" id="KW-1185">Reference proteome</keyword>
<dbReference type="SUPFAM" id="SSF53850">
    <property type="entry name" value="Periplasmic binding protein-like II"/>
    <property type="match status" value="1"/>
</dbReference>
<dbReference type="Pfam" id="PF13416">
    <property type="entry name" value="SBP_bac_8"/>
    <property type="match status" value="1"/>
</dbReference>
<dbReference type="InterPro" id="IPR006059">
    <property type="entry name" value="SBP"/>
</dbReference>
<protein>
    <submittedName>
        <fullName evidence="2">LysR family transcriptional regulator</fullName>
    </submittedName>
</protein>
<dbReference type="PANTHER" id="PTHR42779:SF1">
    <property type="entry name" value="PROTEIN YNJB"/>
    <property type="match status" value="1"/>
</dbReference>
<evidence type="ECO:0000313" key="2">
    <source>
        <dbReference type="EMBL" id="GES01718.1"/>
    </source>
</evidence>
<reference evidence="2 3" key="1">
    <citation type="submission" date="2019-10" db="EMBL/GenBank/DDBJ databases">
        <title>Whole genome shotgun sequence of Acrocarpospora corrugata NBRC 13972.</title>
        <authorList>
            <person name="Ichikawa N."/>
            <person name="Kimura A."/>
            <person name="Kitahashi Y."/>
            <person name="Komaki H."/>
            <person name="Oguchi A."/>
        </authorList>
    </citation>
    <scope>NUCLEOTIDE SEQUENCE [LARGE SCALE GENOMIC DNA]</scope>
    <source>
        <strain evidence="2 3">NBRC 13972</strain>
    </source>
</reference>
<organism evidence="2 3">
    <name type="scientific">Acrocarpospora corrugata</name>
    <dbReference type="NCBI Taxonomy" id="35763"/>
    <lineage>
        <taxon>Bacteria</taxon>
        <taxon>Bacillati</taxon>
        <taxon>Actinomycetota</taxon>
        <taxon>Actinomycetes</taxon>
        <taxon>Streptosporangiales</taxon>
        <taxon>Streptosporangiaceae</taxon>
        <taxon>Acrocarpospora</taxon>
    </lineage>
</organism>
<dbReference type="EMBL" id="BLAD01000052">
    <property type="protein sequence ID" value="GES01718.1"/>
    <property type="molecule type" value="Genomic_DNA"/>
</dbReference>
<evidence type="ECO:0000313" key="3">
    <source>
        <dbReference type="Proteomes" id="UP000334990"/>
    </source>
</evidence>
<dbReference type="Proteomes" id="UP000334990">
    <property type="component" value="Unassembled WGS sequence"/>
</dbReference>
<gene>
    <name evidence="2" type="ORF">Acor_37820</name>
</gene>
<feature type="signal peptide" evidence="1">
    <location>
        <begin position="1"/>
        <end position="23"/>
    </location>
</feature>
<dbReference type="PANTHER" id="PTHR42779">
    <property type="entry name" value="PROTEIN YNJB"/>
    <property type="match status" value="1"/>
</dbReference>
<sequence>MPRLLRRASAAAALLLLPLSACAQEPEAVAKDYLGMTWDQIVAEAKAEGEVVFSAWWGEEYWKEAARLFEEKYGIEARHLMGNNPIDKILAEKDRRVGTIDVQLVGGAAVKTSMDAALWYGPIAAKLPASPELDRALQTAQEGVETKGHLIPIYRNQTGFLYDPEKVPVPPQTWDEFTAWVQANPKGFAYPDPNKGGTGGAFVQAVIANLTGGLDRYTADTALDPAKTAEWTEAWDWLKTGNEKMNVTLSNSEDIDLLNQGTASLVIAWDDDAQNALAKGSLFKRAAMYVPRFGLPGGGDTAGVPRNAPNKAAGLLFLDFLTSRQMQALMNRTVGSTPARTDMTESPSIISEESRANGTAWMPAPYKEAILKGFTENVLLQ</sequence>
<comment type="caution">
    <text evidence="2">The sequence shown here is derived from an EMBL/GenBank/DDBJ whole genome shotgun (WGS) entry which is preliminary data.</text>
</comment>
<name>A0A5M3W5A4_9ACTN</name>
<dbReference type="AlphaFoldDB" id="A0A5M3W5A4"/>
<dbReference type="OrthoDB" id="3239593at2"/>